<accession>A0A438KIU3</accession>
<keyword evidence="4" id="KW-0967">Endosome</keyword>
<keyword evidence="1 4" id="KW-0812">Transmembrane</keyword>
<evidence type="ECO:0000256" key="1">
    <source>
        <dbReference type="ARBA" id="ARBA00022692"/>
    </source>
</evidence>
<comment type="caution">
    <text evidence="5">The sequence shown here is derived from an EMBL/GenBank/DDBJ whole genome shotgun (WGS) entry which is preliminary data.</text>
</comment>
<keyword evidence="4" id="KW-1003">Cell membrane</keyword>
<comment type="similarity">
    <text evidence="4">Belongs to the NIPA (TC 2.A.7) family.</text>
</comment>
<sequence length="249" mass="28263">MIIAFIIGSSGYLLCGDWGWVFQVQFQTNFHSMEMALDTFNTAVVSPIYYALFTSFTILASVIMFKDWSGLSASSIVSELCGFITVLSGTAILHSTREPDPPFITGSSIRNRVPGHMQLAEFSLCEPLHTLRGYHPNHGPWEYATTIMLNWEIMSPCFAFWVQKIPQCLHEMPAEVKLTRTSNQRKKLVTETCLLGRVGRWLLITCCLDLYTPLSPKVSWHIQGNGEIWKPKDEDGPDFVAILRQDYFK</sequence>
<comment type="subunit">
    <text evidence="4">Homodimer.</text>
</comment>
<gene>
    <name evidence="5" type="primary">VvCHDp000115_1</name>
    <name evidence="5" type="ORF">CK203_002198</name>
</gene>
<reference evidence="5 6" key="1">
    <citation type="journal article" date="2018" name="PLoS Genet.">
        <title>Population sequencing reveals clonal diversity and ancestral inbreeding in the grapevine cultivar Chardonnay.</title>
        <authorList>
            <person name="Roach M.J."/>
            <person name="Johnson D.L."/>
            <person name="Bohlmann J."/>
            <person name="van Vuuren H.J."/>
            <person name="Jones S.J."/>
            <person name="Pretorius I.S."/>
            <person name="Schmidt S.A."/>
            <person name="Borneman A.R."/>
        </authorList>
    </citation>
    <scope>NUCLEOTIDE SEQUENCE [LARGE SCALE GENOMIC DNA]</scope>
    <source>
        <strain evidence="6">cv. Chardonnay</strain>
        <tissue evidence="5">Leaf</tissue>
    </source>
</reference>
<keyword evidence="3 4" id="KW-0472">Membrane</keyword>
<feature type="transmembrane region" description="Helical" evidence="4">
    <location>
        <begin position="47"/>
        <end position="65"/>
    </location>
</feature>
<protein>
    <recommendedName>
        <fullName evidence="4">Probable magnesium transporter</fullName>
    </recommendedName>
</protein>
<organism evidence="5 6">
    <name type="scientific">Vitis vinifera</name>
    <name type="common">Grape</name>
    <dbReference type="NCBI Taxonomy" id="29760"/>
    <lineage>
        <taxon>Eukaryota</taxon>
        <taxon>Viridiplantae</taxon>
        <taxon>Streptophyta</taxon>
        <taxon>Embryophyta</taxon>
        <taxon>Tracheophyta</taxon>
        <taxon>Spermatophyta</taxon>
        <taxon>Magnoliopsida</taxon>
        <taxon>eudicotyledons</taxon>
        <taxon>Gunneridae</taxon>
        <taxon>Pentapetalae</taxon>
        <taxon>rosids</taxon>
        <taxon>Vitales</taxon>
        <taxon>Vitaceae</taxon>
        <taxon>Viteae</taxon>
        <taxon>Vitis</taxon>
    </lineage>
</organism>
<dbReference type="Proteomes" id="UP000288805">
    <property type="component" value="Unassembled WGS sequence"/>
</dbReference>
<dbReference type="PANTHER" id="PTHR12570">
    <property type="match status" value="1"/>
</dbReference>
<dbReference type="GO" id="GO:0005886">
    <property type="term" value="C:plasma membrane"/>
    <property type="evidence" value="ECO:0007669"/>
    <property type="project" value="UniProtKB-SubCell"/>
</dbReference>
<dbReference type="AlphaFoldDB" id="A0A438KIU3"/>
<dbReference type="PANTHER" id="PTHR12570:SF74">
    <property type="entry name" value="MAGNESIUM TRANSPORTER-RELATED"/>
    <property type="match status" value="1"/>
</dbReference>
<comment type="subcellular location">
    <subcellularLocation>
        <location evidence="4">Cell membrane</location>
        <topology evidence="4">Multi-pass membrane protein</topology>
    </subcellularLocation>
    <subcellularLocation>
        <location evidence="4">Early endosome</location>
    </subcellularLocation>
</comment>
<evidence type="ECO:0000256" key="4">
    <source>
        <dbReference type="RuleBase" id="RU363078"/>
    </source>
</evidence>
<evidence type="ECO:0000256" key="2">
    <source>
        <dbReference type="ARBA" id="ARBA00022989"/>
    </source>
</evidence>
<dbReference type="GO" id="GO:0015095">
    <property type="term" value="F:magnesium ion transmembrane transporter activity"/>
    <property type="evidence" value="ECO:0007669"/>
    <property type="project" value="UniProtKB-UniRule"/>
</dbReference>
<name>A0A438KIU3_VITVI</name>
<comment type="function">
    <text evidence="4">Acts as a Mg(2+) transporter. Can also transport other divalent cations such as Fe(2+), Sr(2+), Ba(2+), Mn(2+) and Co(2+) but to a much less extent than Mg(2+).</text>
</comment>
<keyword evidence="4" id="KW-0460">Magnesium</keyword>
<dbReference type="InterPro" id="IPR008521">
    <property type="entry name" value="Mg_trans_NIPA"/>
</dbReference>
<keyword evidence="4" id="KW-0406">Ion transport</keyword>
<keyword evidence="4" id="KW-0813">Transport</keyword>
<dbReference type="GO" id="GO:0005769">
    <property type="term" value="C:early endosome"/>
    <property type="evidence" value="ECO:0007669"/>
    <property type="project" value="UniProtKB-SubCell"/>
</dbReference>
<keyword evidence="2 4" id="KW-1133">Transmembrane helix</keyword>
<evidence type="ECO:0000256" key="3">
    <source>
        <dbReference type="ARBA" id="ARBA00023136"/>
    </source>
</evidence>
<comment type="caution">
    <text evidence="4">Lacks conserved residue(s) required for the propagation of feature annotation.</text>
</comment>
<dbReference type="Pfam" id="PF05653">
    <property type="entry name" value="Mg_trans_NIPA"/>
    <property type="match status" value="1"/>
</dbReference>
<evidence type="ECO:0000313" key="6">
    <source>
        <dbReference type="Proteomes" id="UP000288805"/>
    </source>
</evidence>
<proteinExistence type="inferred from homology"/>
<dbReference type="EMBL" id="QGNW01000005">
    <property type="protein sequence ID" value="RVX21135.1"/>
    <property type="molecule type" value="Genomic_DNA"/>
</dbReference>
<evidence type="ECO:0000313" key="5">
    <source>
        <dbReference type="EMBL" id="RVX21135.1"/>
    </source>
</evidence>